<name>A0ABX2EVQ3_9PSEU</name>
<dbReference type="SUPFAM" id="SSF51735">
    <property type="entry name" value="NAD(P)-binding Rossmann-fold domains"/>
    <property type="match status" value="1"/>
</dbReference>
<dbReference type="InterPro" id="IPR036291">
    <property type="entry name" value="NAD(P)-bd_dom_sf"/>
</dbReference>
<keyword evidence="5" id="KW-1185">Reference proteome</keyword>
<gene>
    <name evidence="4" type="ORF">GC106_2680</name>
</gene>
<dbReference type="Gene3D" id="3.40.50.720">
    <property type="entry name" value="NAD(P)-binding Rossmann-like Domain"/>
    <property type="match status" value="1"/>
</dbReference>
<evidence type="ECO:0000313" key="4">
    <source>
        <dbReference type="EMBL" id="NRN63067.1"/>
    </source>
</evidence>
<evidence type="ECO:0000256" key="1">
    <source>
        <dbReference type="ARBA" id="ARBA00023002"/>
    </source>
</evidence>
<dbReference type="Pfam" id="PF22725">
    <property type="entry name" value="GFO_IDH_MocA_C3"/>
    <property type="match status" value="1"/>
</dbReference>
<evidence type="ECO:0000259" key="2">
    <source>
        <dbReference type="Pfam" id="PF01408"/>
    </source>
</evidence>
<dbReference type="RefSeq" id="WP_173123463.1">
    <property type="nucleotide sequence ID" value="NZ_CBCSGW010000039.1"/>
</dbReference>
<sequence>MNETRLGIVGLGVMGTRMLNVAVGHPDFTVVRASDITPADPGVPFTTNADDVVSASDVDAVYIATPPKFHADLAVAALRAGKAVFCEKPLAVSLRDGQRMLDAATESGLANAVNFALSDRDAVRHIAGQDLGTVRGVDIRLQFPRWPRGWQASATWLAGREQGGFVREVLSHFVYLTDRLAGPPEPVWTTVDYQGDGSEVAARGLLRAGDVPVHVSAMAELSGPELYEWIIWGTRRSFLLRNWAQLFVSEEGGQWQPVAVSDHGSEATRLSLFAQAIRGTATPDLADFASGWRVQRAIEAFHGF</sequence>
<dbReference type="Gene3D" id="3.30.360.10">
    <property type="entry name" value="Dihydrodipicolinate Reductase, domain 2"/>
    <property type="match status" value="1"/>
</dbReference>
<comment type="caution">
    <text evidence="4">The sequence shown here is derived from an EMBL/GenBank/DDBJ whole genome shotgun (WGS) entry which is preliminary data.</text>
</comment>
<feature type="domain" description="Gfo/Idh/MocA-like oxidoreductase N-terminal" evidence="2">
    <location>
        <begin position="5"/>
        <end position="114"/>
    </location>
</feature>
<dbReference type="Proteomes" id="UP000763557">
    <property type="component" value="Unassembled WGS sequence"/>
</dbReference>
<dbReference type="PANTHER" id="PTHR43818:SF11">
    <property type="entry name" value="BCDNA.GH03377"/>
    <property type="match status" value="1"/>
</dbReference>
<evidence type="ECO:0000259" key="3">
    <source>
        <dbReference type="Pfam" id="PF22725"/>
    </source>
</evidence>
<protein>
    <submittedName>
        <fullName evidence="4">NAD-dependent oxidoreductase</fullName>
    </submittedName>
</protein>
<dbReference type="InterPro" id="IPR050463">
    <property type="entry name" value="Gfo/Idh/MocA_oxidrdct_glycsds"/>
</dbReference>
<dbReference type="PANTHER" id="PTHR43818">
    <property type="entry name" value="BCDNA.GH03377"/>
    <property type="match status" value="1"/>
</dbReference>
<reference evidence="4 5" key="1">
    <citation type="submission" date="2020-01" db="EMBL/GenBank/DDBJ databases">
        <title>Kibdelosporangium persica a novel Actinomycetes from a hot desert in Iran.</title>
        <authorList>
            <person name="Safaei N."/>
            <person name="Zaburannyi N."/>
            <person name="Mueller R."/>
            <person name="Wink J."/>
        </authorList>
    </citation>
    <scope>NUCLEOTIDE SEQUENCE [LARGE SCALE GENOMIC DNA]</scope>
    <source>
        <strain evidence="4 5">4NS15</strain>
    </source>
</reference>
<accession>A0ABX2EVQ3</accession>
<dbReference type="InterPro" id="IPR000683">
    <property type="entry name" value="Gfo/Idh/MocA-like_OxRdtase_N"/>
</dbReference>
<dbReference type="SUPFAM" id="SSF55347">
    <property type="entry name" value="Glyceraldehyde-3-phosphate dehydrogenase-like, C-terminal domain"/>
    <property type="match status" value="1"/>
</dbReference>
<proteinExistence type="predicted"/>
<evidence type="ECO:0000313" key="5">
    <source>
        <dbReference type="Proteomes" id="UP000763557"/>
    </source>
</evidence>
<dbReference type="Pfam" id="PF01408">
    <property type="entry name" value="GFO_IDH_MocA"/>
    <property type="match status" value="1"/>
</dbReference>
<dbReference type="EMBL" id="JAAATY010000001">
    <property type="protein sequence ID" value="NRN63067.1"/>
    <property type="molecule type" value="Genomic_DNA"/>
</dbReference>
<keyword evidence="1" id="KW-0560">Oxidoreductase</keyword>
<feature type="domain" description="GFO/IDH/MocA-like oxidoreductase" evidence="3">
    <location>
        <begin position="123"/>
        <end position="237"/>
    </location>
</feature>
<dbReference type="InterPro" id="IPR055170">
    <property type="entry name" value="GFO_IDH_MocA-like_dom"/>
</dbReference>
<organism evidence="4 5">
    <name type="scientific">Kibdelosporangium persicum</name>
    <dbReference type="NCBI Taxonomy" id="2698649"/>
    <lineage>
        <taxon>Bacteria</taxon>
        <taxon>Bacillati</taxon>
        <taxon>Actinomycetota</taxon>
        <taxon>Actinomycetes</taxon>
        <taxon>Pseudonocardiales</taxon>
        <taxon>Pseudonocardiaceae</taxon>
        <taxon>Kibdelosporangium</taxon>
    </lineage>
</organism>